<keyword evidence="6 7" id="KW-0472">Membrane</keyword>
<comment type="subcellular location">
    <subcellularLocation>
        <location evidence="1">Cell membrane</location>
        <topology evidence="1">Multi-pass membrane protein</topology>
    </subcellularLocation>
</comment>
<dbReference type="Gene3D" id="2.60.200.20">
    <property type="match status" value="1"/>
</dbReference>
<evidence type="ECO:0000256" key="3">
    <source>
        <dbReference type="ARBA" id="ARBA00022553"/>
    </source>
</evidence>
<feature type="transmembrane region" description="Helical" evidence="7">
    <location>
        <begin position="88"/>
        <end position="109"/>
    </location>
</feature>
<dbReference type="InterPro" id="IPR010432">
    <property type="entry name" value="RDD"/>
</dbReference>
<dbReference type="PANTHER" id="PTHR36115">
    <property type="entry name" value="PROLINE-RICH ANTIGEN HOMOLOG-RELATED"/>
    <property type="match status" value="1"/>
</dbReference>
<evidence type="ECO:0000259" key="8">
    <source>
        <dbReference type="PROSITE" id="PS50006"/>
    </source>
</evidence>
<name>A0A2M9CN16_9MICO</name>
<dbReference type="CDD" id="cd00060">
    <property type="entry name" value="FHA"/>
    <property type="match status" value="1"/>
</dbReference>
<evidence type="ECO:0000313" key="10">
    <source>
        <dbReference type="Proteomes" id="UP000228758"/>
    </source>
</evidence>
<keyword evidence="4 7" id="KW-0812">Transmembrane</keyword>
<dbReference type="Pfam" id="PF06271">
    <property type="entry name" value="RDD"/>
    <property type="match status" value="1"/>
</dbReference>
<dbReference type="InterPro" id="IPR000253">
    <property type="entry name" value="FHA_dom"/>
</dbReference>
<accession>A0A2M9CN16</accession>
<dbReference type="RefSeq" id="WP_157802344.1">
    <property type="nucleotide sequence ID" value="NZ_PGFF01000001.1"/>
</dbReference>
<sequence length="391" mass="41180">MSVTLDVPEKEPIAGLLPDGKPDPAYAAALGLVPASAGRRSAAFAIDAAFYALLALPMGIGAAPAALRLMADPDAVSAGLGHPDLQAVLLWSIISQTLIVVYVLVQLIVHGLRGVTAGKAIVGIRSVNARTFEKPGFWRMVLRAFVVGAASVIVPLIGALVFLLSPLWDRERRGRGWHDHIGGNWIIDRRHGVDPFDAKALRMARRRLNAPHADEVQMPSLATSASDAVRFAAGERSRAAVVGAEAPDHSGAPAPTAAPPPVRPGYVTPPPMPPRAPDGAVLVGDDGARYELTGTTLIGRRPEPRAGENISSAIAIDDPSFSMSKTHALVGIEPDGIWIEDRGSSNGSAVVPPSGQETALVPEERAHAPWGSRVHLGERSFLVKQFETAVD</sequence>
<feature type="transmembrane region" description="Helical" evidence="7">
    <location>
        <begin position="140"/>
        <end position="165"/>
    </location>
</feature>
<evidence type="ECO:0000256" key="6">
    <source>
        <dbReference type="ARBA" id="ARBA00023136"/>
    </source>
</evidence>
<dbReference type="InterPro" id="IPR008984">
    <property type="entry name" value="SMAD_FHA_dom_sf"/>
</dbReference>
<evidence type="ECO:0000256" key="2">
    <source>
        <dbReference type="ARBA" id="ARBA00022475"/>
    </source>
</evidence>
<keyword evidence="5 7" id="KW-1133">Transmembrane helix</keyword>
<dbReference type="PROSITE" id="PS50006">
    <property type="entry name" value="FHA_DOMAIN"/>
    <property type="match status" value="1"/>
</dbReference>
<dbReference type="AlphaFoldDB" id="A0A2M9CN16"/>
<dbReference type="OrthoDB" id="4625746at2"/>
<comment type="caution">
    <text evidence="9">The sequence shown here is derived from an EMBL/GenBank/DDBJ whole genome shotgun (WGS) entry which is preliminary data.</text>
</comment>
<keyword evidence="2" id="KW-1003">Cell membrane</keyword>
<keyword evidence="10" id="KW-1185">Reference proteome</keyword>
<keyword evidence="3" id="KW-0597">Phosphoprotein</keyword>
<proteinExistence type="predicted"/>
<dbReference type="EMBL" id="PGFF01000001">
    <property type="protein sequence ID" value="PJJ73268.1"/>
    <property type="molecule type" value="Genomic_DNA"/>
</dbReference>
<reference evidence="9 10" key="1">
    <citation type="submission" date="2017-11" db="EMBL/GenBank/DDBJ databases">
        <title>Genomic Encyclopedia of Archaeal and Bacterial Type Strains, Phase II (KMG-II): From Individual Species to Whole Genera.</title>
        <authorList>
            <person name="Goeker M."/>
        </authorList>
    </citation>
    <scope>NUCLEOTIDE SEQUENCE [LARGE SCALE GENOMIC DNA]</scope>
    <source>
        <strain evidence="9 10">DSM 27393</strain>
    </source>
</reference>
<feature type="transmembrane region" description="Helical" evidence="7">
    <location>
        <begin position="48"/>
        <end position="67"/>
    </location>
</feature>
<evidence type="ECO:0000256" key="5">
    <source>
        <dbReference type="ARBA" id="ARBA00022989"/>
    </source>
</evidence>
<organism evidence="9 10">
    <name type="scientific">Diaminobutyricimonas aerilata</name>
    <dbReference type="NCBI Taxonomy" id="1162967"/>
    <lineage>
        <taxon>Bacteria</taxon>
        <taxon>Bacillati</taxon>
        <taxon>Actinomycetota</taxon>
        <taxon>Actinomycetes</taxon>
        <taxon>Micrococcales</taxon>
        <taxon>Microbacteriaceae</taxon>
        <taxon>Diaminobutyricimonas</taxon>
    </lineage>
</organism>
<feature type="domain" description="FHA" evidence="8">
    <location>
        <begin position="296"/>
        <end position="350"/>
    </location>
</feature>
<evidence type="ECO:0000256" key="1">
    <source>
        <dbReference type="ARBA" id="ARBA00004651"/>
    </source>
</evidence>
<gene>
    <name evidence="9" type="ORF">CLV46_2854</name>
</gene>
<dbReference type="GO" id="GO:0005886">
    <property type="term" value="C:plasma membrane"/>
    <property type="evidence" value="ECO:0007669"/>
    <property type="project" value="UniProtKB-SubCell"/>
</dbReference>
<evidence type="ECO:0000313" key="9">
    <source>
        <dbReference type="EMBL" id="PJJ73268.1"/>
    </source>
</evidence>
<protein>
    <submittedName>
        <fullName evidence="9">Putative RDD family membrane protein YckC</fullName>
    </submittedName>
</protein>
<evidence type="ECO:0000256" key="7">
    <source>
        <dbReference type="SAM" id="Phobius"/>
    </source>
</evidence>
<dbReference type="SUPFAM" id="SSF49879">
    <property type="entry name" value="SMAD/FHA domain"/>
    <property type="match status" value="1"/>
</dbReference>
<dbReference type="Proteomes" id="UP000228758">
    <property type="component" value="Unassembled WGS sequence"/>
</dbReference>
<evidence type="ECO:0000256" key="4">
    <source>
        <dbReference type="ARBA" id="ARBA00022692"/>
    </source>
</evidence>
<dbReference type="InterPro" id="IPR051791">
    <property type="entry name" value="Pra-immunoreactive"/>
</dbReference>